<protein>
    <submittedName>
        <fullName evidence="1">Uncharacterized protein</fullName>
    </submittedName>
</protein>
<comment type="caution">
    <text evidence="1">The sequence shown here is derived from an EMBL/GenBank/DDBJ whole genome shotgun (WGS) entry which is preliminary data.</text>
</comment>
<dbReference type="Proteomes" id="UP000268051">
    <property type="component" value="Unassembled WGS sequence"/>
</dbReference>
<name>A0A3N2SC09_9ENTR</name>
<gene>
    <name evidence="1" type="ORF">EB837_04845</name>
</gene>
<dbReference type="AlphaFoldDB" id="A0A3N2SC09"/>
<dbReference type="EMBL" id="RHFN01000003">
    <property type="protein sequence ID" value="ROU17245.1"/>
    <property type="molecule type" value="Genomic_DNA"/>
</dbReference>
<sequence>MELPSGVAFTGVLETSSAAREIDTGLHKEVGSDVFLRRKLPTQNGDRTYYTNFRRKGQLVPALLFHFPSAVEAKKE</sequence>
<accession>A0A3N2SC09</accession>
<organism evidence="1 2">
    <name type="scientific">Kluyvera ascorbata</name>
    <dbReference type="NCBI Taxonomy" id="51288"/>
    <lineage>
        <taxon>Bacteria</taxon>
        <taxon>Pseudomonadati</taxon>
        <taxon>Pseudomonadota</taxon>
        <taxon>Gammaproteobacteria</taxon>
        <taxon>Enterobacterales</taxon>
        <taxon>Enterobacteriaceae</taxon>
        <taxon>Kluyvera</taxon>
    </lineage>
</organism>
<evidence type="ECO:0000313" key="2">
    <source>
        <dbReference type="Proteomes" id="UP000268051"/>
    </source>
</evidence>
<proteinExistence type="predicted"/>
<reference evidence="1 2" key="1">
    <citation type="submission" date="2018-10" db="EMBL/GenBank/DDBJ databases">
        <title>Horizontal transference of carbapenem resistance between Klebsiella pneumoniae and Kluyvera ascorbata during abdominal infection: a case report.</title>
        <authorList>
            <person name="Raro O.H.F."/>
            <person name="Lima-Morales D."/>
            <person name="Barth A.L."/>
            <person name="Paim T.G.S."/>
            <person name="Mott M.P."/>
            <person name="Riche C.V.W."/>
            <person name="Teixeira U.F."/>
            <person name="Waechter F."/>
            <person name="Dias C.A.G."/>
        </authorList>
    </citation>
    <scope>NUCLEOTIDE SEQUENCE [LARGE SCALE GENOMIC DNA]</scope>
    <source>
        <strain evidence="1 2">OT2</strain>
    </source>
</reference>
<evidence type="ECO:0000313" key="1">
    <source>
        <dbReference type="EMBL" id="ROU17245.1"/>
    </source>
</evidence>